<gene>
    <name evidence="2" type="ORF">KEF85_14170</name>
</gene>
<keyword evidence="1" id="KW-0732">Signal</keyword>
<dbReference type="Proteomes" id="UP000676649">
    <property type="component" value="Chromosome"/>
</dbReference>
<organism evidence="2 3">
    <name type="scientific">Methylomonas paludis</name>
    <dbReference type="NCBI Taxonomy" id="1173101"/>
    <lineage>
        <taxon>Bacteria</taxon>
        <taxon>Pseudomonadati</taxon>
        <taxon>Pseudomonadota</taxon>
        <taxon>Gammaproteobacteria</taxon>
        <taxon>Methylococcales</taxon>
        <taxon>Methylococcaceae</taxon>
        <taxon>Methylomonas</taxon>
    </lineage>
</organism>
<dbReference type="AlphaFoldDB" id="A0A975MMD7"/>
<name>A0A975MMD7_9GAMM</name>
<evidence type="ECO:0008006" key="4">
    <source>
        <dbReference type="Google" id="ProtNLM"/>
    </source>
</evidence>
<dbReference type="EMBL" id="CP073754">
    <property type="protein sequence ID" value="QWF70467.1"/>
    <property type="molecule type" value="Genomic_DNA"/>
</dbReference>
<dbReference type="KEGG" id="mpad:KEF85_14170"/>
<feature type="signal peptide" evidence="1">
    <location>
        <begin position="1"/>
        <end position="24"/>
    </location>
</feature>
<keyword evidence="3" id="KW-1185">Reference proteome</keyword>
<evidence type="ECO:0000256" key="1">
    <source>
        <dbReference type="SAM" id="SignalP"/>
    </source>
</evidence>
<evidence type="ECO:0000313" key="2">
    <source>
        <dbReference type="EMBL" id="QWF70467.1"/>
    </source>
</evidence>
<dbReference type="PROSITE" id="PS51257">
    <property type="entry name" value="PROKAR_LIPOPROTEIN"/>
    <property type="match status" value="1"/>
</dbReference>
<proteinExistence type="predicted"/>
<dbReference type="RefSeq" id="WP_215581675.1">
    <property type="nucleotide sequence ID" value="NZ_CP073754.1"/>
</dbReference>
<sequence>MKIHKLLIAIALPTLLALSGCETAPVSEPVVEPTAASTPSTPTEQTAAVAPKTEIPTPTEHCAKHHQAEDGGHDCIKHCATHKGKKGKVCLKHCEHKAVAEHDCASHCAEHPGQKDQVCAQHCSEETTAKAHACGAEHCAHHEAEAASHCKPSHCAKHTGGAAHQCGTEHCKKHGGEMAECCGAAENKCE</sequence>
<reference evidence="2" key="1">
    <citation type="submission" date="2021-04" db="EMBL/GenBank/DDBJ databases">
        <title>Draft genome sequence data of methanotrophic Methylovulum sp. strain S1L and Methylomonas sp. strain S2AM isolated from boreal lake water columns.</title>
        <authorList>
            <person name="Rissanen A.J."/>
            <person name="Mangayil R."/>
            <person name="Svenning M.M."/>
            <person name="Khanongnuch R."/>
        </authorList>
    </citation>
    <scope>NUCLEOTIDE SEQUENCE</scope>
    <source>
        <strain evidence="2">S2AM</strain>
    </source>
</reference>
<feature type="chain" id="PRO_5037124296" description="Lipoprotein" evidence="1">
    <location>
        <begin position="25"/>
        <end position="190"/>
    </location>
</feature>
<evidence type="ECO:0000313" key="3">
    <source>
        <dbReference type="Proteomes" id="UP000676649"/>
    </source>
</evidence>
<protein>
    <recommendedName>
        <fullName evidence="4">Lipoprotein</fullName>
    </recommendedName>
</protein>
<accession>A0A975MMD7</accession>